<protein>
    <recommendedName>
        <fullName evidence="5">Cadherin domain-containing protein</fullName>
    </recommendedName>
</protein>
<proteinExistence type="predicted"/>
<keyword evidence="3" id="KW-0472">Membrane</keyword>
<keyword evidence="2" id="KW-0812">Transmembrane</keyword>
<gene>
    <name evidence="6" type="ORF">GBG18_15210</name>
</gene>
<keyword evidence="4" id="KW-0325">Glycoprotein</keyword>
<evidence type="ECO:0000313" key="7">
    <source>
        <dbReference type="Proteomes" id="UP000461010"/>
    </source>
</evidence>
<dbReference type="PANTHER" id="PTHR24028:SF328">
    <property type="entry name" value="CADHERIN-3"/>
    <property type="match status" value="1"/>
</dbReference>
<dbReference type="InterPro" id="IPR015919">
    <property type="entry name" value="Cadherin-like_sf"/>
</dbReference>
<comment type="caution">
    <text evidence="6">The sequence shown here is derived from an EMBL/GenBank/DDBJ whole genome shotgun (WGS) entry which is preliminary data.</text>
</comment>
<feature type="domain" description="Cadherin" evidence="5">
    <location>
        <begin position="1"/>
        <end position="72"/>
    </location>
</feature>
<evidence type="ECO:0000256" key="4">
    <source>
        <dbReference type="ARBA" id="ARBA00023180"/>
    </source>
</evidence>
<dbReference type="PANTHER" id="PTHR24028">
    <property type="entry name" value="CADHERIN-87A"/>
    <property type="match status" value="1"/>
</dbReference>
<keyword evidence="7" id="KW-1185">Reference proteome</keyword>
<evidence type="ECO:0000256" key="1">
    <source>
        <dbReference type="ARBA" id="ARBA00004167"/>
    </source>
</evidence>
<evidence type="ECO:0000256" key="3">
    <source>
        <dbReference type="ARBA" id="ARBA00022989"/>
    </source>
</evidence>
<accession>A0ABQ6VKN4</accession>
<dbReference type="Proteomes" id="UP000461010">
    <property type="component" value="Unassembled WGS sequence"/>
</dbReference>
<dbReference type="InterPro" id="IPR050174">
    <property type="entry name" value="Protocadherin/Cadherin-CA"/>
</dbReference>
<organism evidence="6 7">
    <name type="scientific">Poseidonibacter ostreae</name>
    <dbReference type="NCBI Taxonomy" id="2654171"/>
    <lineage>
        <taxon>Bacteria</taxon>
        <taxon>Pseudomonadati</taxon>
        <taxon>Campylobacterota</taxon>
        <taxon>Epsilonproteobacteria</taxon>
        <taxon>Campylobacterales</taxon>
        <taxon>Arcobacteraceae</taxon>
        <taxon>Poseidonibacter</taxon>
    </lineage>
</organism>
<evidence type="ECO:0000256" key="2">
    <source>
        <dbReference type="ARBA" id="ARBA00022692"/>
    </source>
</evidence>
<name>A0ABQ6VKN4_9BACT</name>
<dbReference type="SUPFAM" id="SSF49313">
    <property type="entry name" value="Cadherin-like"/>
    <property type="match status" value="1"/>
</dbReference>
<feature type="non-terminal residue" evidence="6">
    <location>
        <position position="73"/>
    </location>
</feature>
<sequence>VTIDENAATSTVVYNPEATDNGGAADANITYTLTGTDASAFDINATTGEVTLKNSADYETKDSYAINVVATDG</sequence>
<evidence type="ECO:0000313" key="6">
    <source>
        <dbReference type="EMBL" id="KAB7884383.1"/>
    </source>
</evidence>
<dbReference type="EMBL" id="WFKJ01000154">
    <property type="protein sequence ID" value="KAB7884383.1"/>
    <property type="molecule type" value="Genomic_DNA"/>
</dbReference>
<dbReference type="CDD" id="cd11304">
    <property type="entry name" value="Cadherin_repeat"/>
    <property type="match status" value="1"/>
</dbReference>
<reference evidence="6 7" key="1">
    <citation type="submission" date="2019-10" db="EMBL/GenBank/DDBJ databases">
        <title>Poseidonibacter ostreae sp. nov., isolated from the gut of the Ostrea denselamellosa.</title>
        <authorList>
            <person name="Choi A."/>
        </authorList>
    </citation>
    <scope>NUCLEOTIDE SEQUENCE [LARGE SCALE GENOMIC DNA]</scope>
    <source>
        <strain evidence="6 7">SJOD-M-5</strain>
    </source>
</reference>
<feature type="non-terminal residue" evidence="6">
    <location>
        <position position="1"/>
    </location>
</feature>
<dbReference type="PROSITE" id="PS50268">
    <property type="entry name" value="CADHERIN_2"/>
    <property type="match status" value="1"/>
</dbReference>
<dbReference type="Gene3D" id="2.60.40.60">
    <property type="entry name" value="Cadherins"/>
    <property type="match status" value="1"/>
</dbReference>
<keyword evidence="3" id="KW-1133">Transmembrane helix</keyword>
<dbReference type="InterPro" id="IPR002126">
    <property type="entry name" value="Cadherin-like_dom"/>
</dbReference>
<dbReference type="RefSeq" id="WP_152192413.1">
    <property type="nucleotide sequence ID" value="NZ_WFKI01000160.1"/>
</dbReference>
<comment type="subcellular location">
    <subcellularLocation>
        <location evidence="1">Membrane</location>
        <topology evidence="1">Single-pass membrane protein</topology>
    </subcellularLocation>
</comment>
<evidence type="ECO:0000259" key="5">
    <source>
        <dbReference type="PROSITE" id="PS50268"/>
    </source>
</evidence>
<dbReference type="Pfam" id="PF00028">
    <property type="entry name" value="Cadherin"/>
    <property type="match status" value="1"/>
</dbReference>